<proteinExistence type="inferred from homology"/>
<dbReference type="GO" id="GO:0045131">
    <property type="term" value="F:pre-mRNA branch point binding"/>
    <property type="evidence" value="ECO:0007669"/>
    <property type="project" value="UniProtKB-UniRule"/>
</dbReference>
<dbReference type="GO" id="GO:0008270">
    <property type="term" value="F:zinc ion binding"/>
    <property type="evidence" value="ECO:0007669"/>
    <property type="project" value="UniProtKB-UniRule"/>
</dbReference>
<accession>A0A1J4KNI0</accession>
<dbReference type="AlphaFoldDB" id="A0A1J4KNI0"/>
<comment type="subcellular location">
    <subcellularLocation>
        <location evidence="4">Nucleus</location>
    </subcellularLocation>
</comment>
<evidence type="ECO:0000256" key="1">
    <source>
        <dbReference type="ARBA" id="ARBA00022771"/>
    </source>
</evidence>
<evidence type="ECO:0000256" key="3">
    <source>
        <dbReference type="ARBA" id="ARBA00022884"/>
    </source>
</evidence>
<reference evidence="7" key="1">
    <citation type="submission" date="2016-10" db="EMBL/GenBank/DDBJ databases">
        <authorList>
            <person name="Benchimol M."/>
            <person name="Almeida L.G."/>
            <person name="Vasconcelos A.T."/>
            <person name="Perreira-Neves A."/>
            <person name="Rosa I.A."/>
            <person name="Tasca T."/>
            <person name="Bogo M.R."/>
            <person name="de Souza W."/>
        </authorList>
    </citation>
    <scope>NUCLEOTIDE SEQUENCE [LARGE SCALE GENOMIC DNA]</scope>
    <source>
        <strain evidence="7">K</strain>
    </source>
</reference>
<dbReference type="InterPro" id="IPR004087">
    <property type="entry name" value="KH_dom"/>
</dbReference>
<keyword evidence="4" id="KW-0479">Metal-binding</keyword>
<dbReference type="RefSeq" id="XP_068364484.1">
    <property type="nucleotide sequence ID" value="XM_068500670.1"/>
</dbReference>
<gene>
    <name evidence="7" type="ORF">TRFO_19228</name>
</gene>
<evidence type="ECO:0000313" key="8">
    <source>
        <dbReference type="Proteomes" id="UP000179807"/>
    </source>
</evidence>
<sequence>MRRETLSKWSKRGEHINIPNVPCILPPNTQSPLLHSMLLRARFEEIQYQLANLERETSNIINFDSVLSLSNMITYNSEGYRNDNSRNQIRARDSLFKERKNLLSSIDTLYPAFRVPGAIRIAFTKCTRKFYLNNPNMIGFILGPRGASLKQMESELGVHVSIRGKGSNPNPKAESEQEQDSLHALIESDTEKKIDECIKRLEQLLIPLPDNENERKKQQLTELARLRGHVSTASILEDPGPKKNDNPPWYDESLKFEEPDEIINEVASKIVANIDQAIVQQEKEEANNYLQKYRIDLDKMDLSLLVPEPQIPGLEMTNL</sequence>
<dbReference type="GO" id="GO:0005681">
    <property type="term" value="C:spliceosomal complex"/>
    <property type="evidence" value="ECO:0007669"/>
    <property type="project" value="UniProtKB-KW"/>
</dbReference>
<keyword evidence="4" id="KW-0539">Nucleus</keyword>
<dbReference type="GO" id="GO:0048024">
    <property type="term" value="P:regulation of mRNA splicing, via spliceosome"/>
    <property type="evidence" value="ECO:0007669"/>
    <property type="project" value="TreeGrafter"/>
</dbReference>
<dbReference type="InterPro" id="IPR055256">
    <property type="entry name" value="KH_1_KHDC4/BBP-like"/>
</dbReference>
<dbReference type="GO" id="GO:0000398">
    <property type="term" value="P:mRNA splicing, via spliceosome"/>
    <property type="evidence" value="ECO:0007669"/>
    <property type="project" value="UniProtKB-UniRule"/>
</dbReference>
<evidence type="ECO:0000313" key="7">
    <source>
        <dbReference type="EMBL" id="OHT11348.1"/>
    </source>
</evidence>
<dbReference type="GeneID" id="94835374"/>
<keyword evidence="3" id="KW-0694">RNA-binding</keyword>
<evidence type="ECO:0000259" key="6">
    <source>
        <dbReference type="SMART" id="SM00322"/>
    </source>
</evidence>
<dbReference type="Pfam" id="PF22675">
    <property type="entry name" value="KH-I_KHDC4-BBP"/>
    <property type="match status" value="1"/>
</dbReference>
<feature type="region of interest" description="Disordered" evidence="5">
    <location>
        <begin position="231"/>
        <end position="252"/>
    </location>
</feature>
<dbReference type="OrthoDB" id="6777263at2759"/>
<evidence type="ECO:0000256" key="4">
    <source>
        <dbReference type="RuleBase" id="RU367126"/>
    </source>
</evidence>
<feature type="region of interest" description="Disordered" evidence="5">
    <location>
        <begin position="161"/>
        <end position="181"/>
    </location>
</feature>
<dbReference type="InterPro" id="IPR045071">
    <property type="entry name" value="BBP-like"/>
</dbReference>
<dbReference type="Pfam" id="PF16275">
    <property type="entry name" value="SF1-HH"/>
    <property type="match status" value="1"/>
</dbReference>
<feature type="domain" description="K Homology" evidence="6">
    <location>
        <begin position="124"/>
        <end position="206"/>
    </location>
</feature>
<dbReference type="SMART" id="SM00322">
    <property type="entry name" value="KH"/>
    <property type="match status" value="1"/>
</dbReference>
<keyword evidence="4" id="KW-0747">Spliceosome</keyword>
<dbReference type="EMBL" id="MLAK01000590">
    <property type="protein sequence ID" value="OHT11348.1"/>
    <property type="molecule type" value="Genomic_DNA"/>
</dbReference>
<dbReference type="Gene3D" id="3.30.1370.10">
    <property type="entry name" value="K Homology domain, type 1"/>
    <property type="match status" value="1"/>
</dbReference>
<dbReference type="Proteomes" id="UP000179807">
    <property type="component" value="Unassembled WGS sequence"/>
</dbReference>
<keyword evidence="4" id="KW-0508">mRNA splicing</keyword>
<comment type="similarity">
    <text evidence="4">Belongs to the BBP/SF1 family.</text>
</comment>
<dbReference type="SUPFAM" id="SSF54791">
    <property type="entry name" value="Eukaryotic type KH-domain (KH-domain type I)"/>
    <property type="match status" value="1"/>
</dbReference>
<evidence type="ECO:0000256" key="5">
    <source>
        <dbReference type="SAM" id="MobiDB-lite"/>
    </source>
</evidence>
<name>A0A1J4KNI0_9EUKA</name>
<keyword evidence="4" id="KW-0507">mRNA processing</keyword>
<dbReference type="GO" id="GO:0003729">
    <property type="term" value="F:mRNA binding"/>
    <property type="evidence" value="ECO:0007669"/>
    <property type="project" value="TreeGrafter"/>
</dbReference>
<dbReference type="VEuPathDB" id="TrichDB:TRFO_19228"/>
<dbReference type="PANTHER" id="PTHR11208:SF45">
    <property type="entry name" value="SPLICING FACTOR 1"/>
    <property type="match status" value="1"/>
</dbReference>
<dbReference type="InterPro" id="IPR036612">
    <property type="entry name" value="KH_dom_type_1_sf"/>
</dbReference>
<protein>
    <recommendedName>
        <fullName evidence="4">Branchpoint-bridging protein</fullName>
    </recommendedName>
</protein>
<keyword evidence="2 4" id="KW-0862">Zinc</keyword>
<evidence type="ECO:0000256" key="2">
    <source>
        <dbReference type="ARBA" id="ARBA00022833"/>
    </source>
</evidence>
<comment type="caution">
    <text evidence="7">The sequence shown here is derived from an EMBL/GenBank/DDBJ whole genome shotgun (WGS) entry which is preliminary data.</text>
</comment>
<comment type="function">
    <text evidence="4">Necessary for the splicing of pre-mRNA. Has a role in the recognition of the branch site (5'-UACUAAC-3'), the pyrimidine tract and the 3'-splice site at the 3'-end of introns.</text>
</comment>
<organism evidence="7 8">
    <name type="scientific">Tritrichomonas foetus</name>
    <dbReference type="NCBI Taxonomy" id="1144522"/>
    <lineage>
        <taxon>Eukaryota</taxon>
        <taxon>Metamonada</taxon>
        <taxon>Parabasalia</taxon>
        <taxon>Tritrichomonadida</taxon>
        <taxon>Tritrichomonadidae</taxon>
        <taxon>Tritrichomonas</taxon>
    </lineage>
</organism>
<keyword evidence="8" id="KW-1185">Reference proteome</keyword>
<keyword evidence="1 4" id="KW-0863">Zinc-finger</keyword>
<dbReference type="PANTHER" id="PTHR11208">
    <property type="entry name" value="RNA-BINDING PROTEIN RELATED"/>
    <property type="match status" value="1"/>
</dbReference>
<dbReference type="InterPro" id="IPR032570">
    <property type="entry name" value="SF1-HH"/>
</dbReference>